<evidence type="ECO:0000256" key="8">
    <source>
        <dbReference type="ARBA" id="ARBA00022989"/>
    </source>
</evidence>
<keyword evidence="5" id="KW-0677">Repeat</keyword>
<dbReference type="CDD" id="cd03263">
    <property type="entry name" value="ABC_subfamily_A"/>
    <property type="match status" value="1"/>
</dbReference>
<dbReference type="InterPro" id="IPR027417">
    <property type="entry name" value="P-loop_NTPase"/>
</dbReference>
<feature type="transmembrane region" description="Helical" evidence="10">
    <location>
        <begin position="459"/>
        <end position="480"/>
    </location>
</feature>
<dbReference type="Pfam" id="PF00005">
    <property type="entry name" value="ABC_tran"/>
    <property type="match status" value="1"/>
</dbReference>
<evidence type="ECO:0000256" key="2">
    <source>
        <dbReference type="ARBA" id="ARBA00008869"/>
    </source>
</evidence>
<keyword evidence="8 10" id="KW-1133">Transmembrane helix</keyword>
<evidence type="ECO:0000313" key="12">
    <source>
        <dbReference type="EMBL" id="KAK8896710.1"/>
    </source>
</evidence>
<dbReference type="Pfam" id="PF12698">
    <property type="entry name" value="ABC2_membrane_3"/>
    <property type="match status" value="1"/>
</dbReference>
<sequence>MIQTDSSDLESNEIFTDSPLGSWNDLNPKFCVQVRSLFKKQFLIKIRHPASIIEIVIALILCFVMYPVFLLAKDDFPPINDSKIESIGNFFSPSLFLFFAMYDDSKIVVMPNNDKMKELIMNTPRLNFMISGISLPQYNITLPKREIFYYDSFKNMENKIYESDSNGIGISWENWNDPDCYENPVFEVYCQYTGTGSSDIHIYLELELLLELKQASAKLAYQRKSKSFGDSVLNTSYTILLDNPNGLVVLPPNLNFSMQEFYRPKITKRYSQASLILSIFITLPFILASMPDMEAILNEKDTHVSALMMIMGMTESVYWLVNFLTPFIVCFVIYFVSSLVYSYWFGMKGSDFTLLLVGSVLFIISQLWCQYFLSVFIQKASNGRILTVVMIVFVIFISYFHSFLTLDKKVENMALSNIVCIIPFSAYELFMMQGYIGCIEYSTPMKWNDMNNRNYVCPLWISLMWLGLDCIIYFFLFVILNATYTRPFGTPIIKWREFFDKEAWKKIFSSPKSMRIAKKTEEIIEVRDLTKVYHGTVDVTAVHDVSFEIKTGEVIVMIGPNGAGKSTLINLISGAVEPSDGFIKLFGGGETKRFKELQNFIGVCFQDNVIIDLLSVREHFELFGAIRGLSKYKLEEFIDYFATNMQLTQMLKNRAGDLSGGQKRKLCIGLSLLGNPPVILLDEPTTGVDVQARQLIWKMIANFKDTTTIVTSHALEEAEAVSSRLFIVSRGNISFCGTSTELRSQYKCGYLLRVEREDGTVGPVLELAQSFISQAHIVEDRKDTISMPINSAMPDFLEALEKKEQEYGIISYSFAVEQLEDMLLKLIQSDEVNL</sequence>
<evidence type="ECO:0000256" key="9">
    <source>
        <dbReference type="ARBA" id="ARBA00023136"/>
    </source>
</evidence>
<dbReference type="PROSITE" id="PS00211">
    <property type="entry name" value="ABC_TRANSPORTER_1"/>
    <property type="match status" value="1"/>
</dbReference>
<protein>
    <recommendedName>
        <fullName evidence="11">ABC transporter domain-containing protein</fullName>
    </recommendedName>
</protein>
<dbReference type="Gene3D" id="3.40.50.300">
    <property type="entry name" value="P-loop containing nucleotide triphosphate hydrolases"/>
    <property type="match status" value="1"/>
</dbReference>
<keyword evidence="7" id="KW-0067">ATP-binding</keyword>
<evidence type="ECO:0000256" key="3">
    <source>
        <dbReference type="ARBA" id="ARBA00022448"/>
    </source>
</evidence>
<evidence type="ECO:0000256" key="6">
    <source>
        <dbReference type="ARBA" id="ARBA00022741"/>
    </source>
</evidence>
<gene>
    <name evidence="12" type="ORF">M9Y10_014626</name>
</gene>
<dbReference type="SUPFAM" id="SSF52540">
    <property type="entry name" value="P-loop containing nucleoside triphosphate hydrolases"/>
    <property type="match status" value="1"/>
</dbReference>
<dbReference type="Proteomes" id="UP001470230">
    <property type="component" value="Unassembled WGS sequence"/>
</dbReference>
<comment type="similarity">
    <text evidence="2">Belongs to the ABC transporter superfamily. ABCA family.</text>
</comment>
<dbReference type="InterPro" id="IPR026082">
    <property type="entry name" value="ABCA"/>
</dbReference>
<dbReference type="PANTHER" id="PTHR19229:SF36">
    <property type="entry name" value="ATP-BINDING CASSETTE SUB-FAMILY A MEMBER 2"/>
    <property type="match status" value="1"/>
</dbReference>
<feature type="transmembrane region" description="Helical" evidence="10">
    <location>
        <begin position="84"/>
        <end position="102"/>
    </location>
</feature>
<keyword evidence="4 10" id="KW-0812">Transmembrane</keyword>
<evidence type="ECO:0000256" key="4">
    <source>
        <dbReference type="ARBA" id="ARBA00022692"/>
    </source>
</evidence>
<dbReference type="InterPro" id="IPR017871">
    <property type="entry name" value="ABC_transporter-like_CS"/>
</dbReference>
<feature type="transmembrane region" description="Helical" evidence="10">
    <location>
        <begin position="328"/>
        <end position="346"/>
    </location>
</feature>
<keyword evidence="3" id="KW-0813">Transport</keyword>
<proteinExistence type="inferred from homology"/>
<name>A0ABR2L017_9EUKA</name>
<feature type="transmembrane region" description="Helical" evidence="10">
    <location>
        <begin position="385"/>
        <end position="402"/>
    </location>
</feature>
<feature type="transmembrane region" description="Helical" evidence="10">
    <location>
        <begin position="352"/>
        <end position="373"/>
    </location>
</feature>
<reference evidence="12 13" key="1">
    <citation type="submission" date="2024-04" db="EMBL/GenBank/DDBJ databases">
        <title>Tritrichomonas musculus Genome.</title>
        <authorList>
            <person name="Alves-Ferreira E."/>
            <person name="Grigg M."/>
            <person name="Lorenzi H."/>
            <person name="Galac M."/>
        </authorList>
    </citation>
    <scope>NUCLEOTIDE SEQUENCE [LARGE SCALE GENOMIC DNA]</scope>
    <source>
        <strain evidence="12 13">EAF2021</strain>
    </source>
</reference>
<dbReference type="PROSITE" id="PS50893">
    <property type="entry name" value="ABC_TRANSPORTER_2"/>
    <property type="match status" value="1"/>
</dbReference>
<dbReference type="InterPro" id="IPR013525">
    <property type="entry name" value="ABC2_TM"/>
</dbReference>
<feature type="transmembrane region" description="Helical" evidence="10">
    <location>
        <begin position="414"/>
        <end position="438"/>
    </location>
</feature>
<evidence type="ECO:0000256" key="1">
    <source>
        <dbReference type="ARBA" id="ARBA00004141"/>
    </source>
</evidence>
<keyword evidence="6" id="KW-0547">Nucleotide-binding</keyword>
<evidence type="ECO:0000256" key="10">
    <source>
        <dbReference type="SAM" id="Phobius"/>
    </source>
</evidence>
<accession>A0ABR2L017</accession>
<comment type="subcellular location">
    <subcellularLocation>
        <location evidence="1">Membrane</location>
        <topology evidence="1">Multi-pass membrane protein</topology>
    </subcellularLocation>
</comment>
<evidence type="ECO:0000256" key="7">
    <source>
        <dbReference type="ARBA" id="ARBA00022840"/>
    </source>
</evidence>
<dbReference type="EMBL" id="JAPFFF010000002">
    <property type="protein sequence ID" value="KAK8896710.1"/>
    <property type="molecule type" value="Genomic_DNA"/>
</dbReference>
<dbReference type="PANTHER" id="PTHR19229">
    <property type="entry name" value="ATP-BINDING CASSETTE TRANSPORTER SUBFAMILY A ABCA"/>
    <property type="match status" value="1"/>
</dbReference>
<keyword evidence="13" id="KW-1185">Reference proteome</keyword>
<organism evidence="12 13">
    <name type="scientific">Tritrichomonas musculus</name>
    <dbReference type="NCBI Taxonomy" id="1915356"/>
    <lineage>
        <taxon>Eukaryota</taxon>
        <taxon>Metamonada</taxon>
        <taxon>Parabasalia</taxon>
        <taxon>Tritrichomonadida</taxon>
        <taxon>Tritrichomonadidae</taxon>
        <taxon>Tritrichomonas</taxon>
    </lineage>
</organism>
<dbReference type="InterPro" id="IPR003593">
    <property type="entry name" value="AAA+_ATPase"/>
</dbReference>
<evidence type="ECO:0000259" key="11">
    <source>
        <dbReference type="PROSITE" id="PS50893"/>
    </source>
</evidence>
<feature type="domain" description="ABC transporter" evidence="11">
    <location>
        <begin position="524"/>
        <end position="755"/>
    </location>
</feature>
<dbReference type="SMART" id="SM00382">
    <property type="entry name" value="AAA"/>
    <property type="match status" value="1"/>
</dbReference>
<evidence type="ECO:0000313" key="13">
    <source>
        <dbReference type="Proteomes" id="UP001470230"/>
    </source>
</evidence>
<feature type="transmembrane region" description="Helical" evidence="10">
    <location>
        <begin position="50"/>
        <end position="72"/>
    </location>
</feature>
<keyword evidence="9 10" id="KW-0472">Membrane</keyword>
<comment type="caution">
    <text evidence="12">The sequence shown here is derived from an EMBL/GenBank/DDBJ whole genome shotgun (WGS) entry which is preliminary data.</text>
</comment>
<evidence type="ECO:0000256" key="5">
    <source>
        <dbReference type="ARBA" id="ARBA00022737"/>
    </source>
</evidence>
<dbReference type="InterPro" id="IPR003439">
    <property type="entry name" value="ABC_transporter-like_ATP-bd"/>
</dbReference>